<feature type="domain" description="DNA-directed DNA polymerase family B exonuclease" evidence="14">
    <location>
        <begin position="186"/>
        <end position="423"/>
    </location>
</feature>
<dbReference type="InterPro" id="IPR017964">
    <property type="entry name" value="DNA-dir_DNA_pol_B_CS"/>
</dbReference>
<dbReference type="PROSITE" id="PS00116">
    <property type="entry name" value="DNA_POLYMERASE_B"/>
    <property type="match status" value="1"/>
</dbReference>
<sequence length="1144" mass="130732">MNVVPAETWKSLTSNLKAVTEEPEPALPSSTKPELPSQSPELKFYLIDIQQHIDFPFQTQKEKSGTIFLFGKVWSEKQKKFVSCTVHVHNVMRTLYVAPRERAIRDTSIVSTEEEIDIEKHVIPELLELRKNLGIPKMNFKPVRRKYAFDEPGVVQGESDFLKVVYSYEYPEVPDKSLRGNSFAFIFGTKTSPTENFIVQRKIMGPCWLRITNFQAQSTKLCWSATECHVEEPWCVLVDSQGMEPPPLSVLSLKIQASVNQVEKKSEIVAISGAIHNNVSLNRPTKNQDDIKTFTVLRKLKNMALPTDFDEMIKKSEFPIRLEGNERALLGWFLCKVHLLDPDIIVGHNILGYDMDVLLFRLKENNVPHWSRIGRLYIPKMPNMHFTGGTSAVQRSLIAGRLGCDTYLLSKEFVKLKSYSLSNLTSHLLDVKKDEFDVEMVPQMFLTSDSILELCKSTVVDSILNMKIMFKLNLIPLTKQLTELCGNRWVRSLTGARAERIEYLLMHEFYRSKPKYVLPDRIAWKGETKKEKPKYGGGLVLDPKVGYYDSFVLLLDFNSLYPSIIQEYNICFTTIPRSKDSKGDWVEVVPPPSHVEKGVLPKVIKKLISNRKAIKEQIKTSSDQDRKEQLDIQQLAIKLVANSMYGCLGFTSSRFFAIPLAQLITTKGREALKSTANLTTNQLKLEVIYGDTDSIMVDSKTKDLVEAKKIALQIKKMVNKLYHEMEIELDGVFLGILLLKKKKYACRIVREIPGKPFKTETQIKGLEMVRRDWCPLAATMGTHVVNLILDGGEKGIEKVVEELHQYLRTQASEVREGQIDNSCFIITKAISKNPEDYSDKGLPHVNVALANKKRGLPVHSGDFIEYVITTGEESVALRAKNPDQLGGEVKIDFEWYLANQIHPTISRLCAPIEGTDSALIAECLGLDPTKFKIKEKVSNDFRLPTSVRLSDKEKYKDVARLTLKCPQCKTEQGEFLGVYQEPNENEPKNDGEHFFRGLTCKNADCGYKFTLQFLKNKIQLLITQAIKKHYVKSYYCQRCSLQTQQYWVKNGKFKCTKQSCEGTLVEKYDHIALLLQLSYYRSLFDIDRALNRSTVENQLALKKIYTTHAESCLVFKEITQFMDGILKENNYNIISLKKLFSFYQ</sequence>
<dbReference type="GO" id="GO:0005658">
    <property type="term" value="C:alpha DNA polymerase:primase complex"/>
    <property type="evidence" value="ECO:0007669"/>
    <property type="project" value="TreeGrafter"/>
</dbReference>
<dbReference type="InterPro" id="IPR012337">
    <property type="entry name" value="RNaseH-like_sf"/>
</dbReference>
<dbReference type="InterPro" id="IPR023211">
    <property type="entry name" value="DNA_pol_palm_dom_sf"/>
</dbReference>
<feature type="domain" description="DNA-directed DNA polymerase family B multifunctional" evidence="13">
    <location>
        <begin position="489"/>
        <end position="912"/>
    </location>
</feature>
<evidence type="ECO:0000256" key="12">
    <source>
        <dbReference type="RuleBase" id="RU000442"/>
    </source>
</evidence>
<dbReference type="CDD" id="cd05532">
    <property type="entry name" value="POLBc_alpha"/>
    <property type="match status" value="1"/>
</dbReference>
<dbReference type="GO" id="GO:1902975">
    <property type="term" value="P:mitotic DNA replication initiation"/>
    <property type="evidence" value="ECO:0007669"/>
    <property type="project" value="InterPro"/>
</dbReference>
<dbReference type="PANTHER" id="PTHR45861">
    <property type="entry name" value="DNA POLYMERASE ALPHA CATALYTIC SUBUNIT"/>
    <property type="match status" value="1"/>
</dbReference>
<keyword evidence="10 12" id="KW-0238">DNA-binding</keyword>
<dbReference type="InterPro" id="IPR045846">
    <property type="entry name" value="POLBc_alpha"/>
</dbReference>
<evidence type="ECO:0000256" key="1">
    <source>
        <dbReference type="ARBA" id="ARBA00004123"/>
    </source>
</evidence>
<dbReference type="Pfam" id="PF00136">
    <property type="entry name" value="DNA_pol_B"/>
    <property type="match status" value="1"/>
</dbReference>
<organism evidence="16">
    <name type="scientific">Arcella intermedia</name>
    <dbReference type="NCBI Taxonomy" id="1963864"/>
    <lineage>
        <taxon>Eukaryota</taxon>
        <taxon>Amoebozoa</taxon>
        <taxon>Tubulinea</taxon>
        <taxon>Elardia</taxon>
        <taxon>Arcellinida</taxon>
        <taxon>Sphaerothecina</taxon>
        <taxon>Arcellidae</taxon>
        <taxon>Arcella</taxon>
    </lineage>
</organism>
<dbReference type="GO" id="GO:0006273">
    <property type="term" value="P:lagging strand elongation"/>
    <property type="evidence" value="ECO:0007669"/>
    <property type="project" value="TreeGrafter"/>
</dbReference>
<keyword evidence="5 12" id="KW-0235">DNA replication</keyword>
<dbReference type="Pfam" id="PF08996">
    <property type="entry name" value="zf-DNA_Pol"/>
    <property type="match status" value="1"/>
</dbReference>
<keyword evidence="7" id="KW-0863">Zinc-finger</keyword>
<reference evidence="16" key="1">
    <citation type="journal article" date="2020" name="J. Eukaryot. Microbiol.">
        <title>De novo Sequencing, Assembly and Annotation of the Transcriptome for the Free-Living Testate Amoeba Arcella intermedia.</title>
        <authorList>
            <person name="Ribeiro G.M."/>
            <person name="Porfirio-Sousa A.L."/>
            <person name="Maurer-Alcala X.X."/>
            <person name="Katz L.A."/>
            <person name="Lahr D.J.G."/>
        </authorList>
    </citation>
    <scope>NUCLEOTIDE SEQUENCE</scope>
</reference>
<evidence type="ECO:0000256" key="2">
    <source>
        <dbReference type="ARBA" id="ARBA00005755"/>
    </source>
</evidence>
<dbReference type="AlphaFoldDB" id="A0A6B2KWJ5"/>
<dbReference type="GO" id="GO:0003697">
    <property type="term" value="F:single-stranded DNA binding"/>
    <property type="evidence" value="ECO:0007669"/>
    <property type="project" value="TreeGrafter"/>
</dbReference>
<keyword evidence="3 12" id="KW-0808">Transferase</keyword>
<dbReference type="SUPFAM" id="SSF53098">
    <property type="entry name" value="Ribonuclease H-like"/>
    <property type="match status" value="1"/>
</dbReference>
<dbReference type="InterPro" id="IPR043502">
    <property type="entry name" value="DNA/RNA_pol_sf"/>
</dbReference>
<dbReference type="GO" id="GO:0008270">
    <property type="term" value="F:zinc ion binding"/>
    <property type="evidence" value="ECO:0007669"/>
    <property type="project" value="UniProtKB-KW"/>
</dbReference>
<evidence type="ECO:0000256" key="3">
    <source>
        <dbReference type="ARBA" id="ARBA00022679"/>
    </source>
</evidence>
<dbReference type="InterPro" id="IPR015088">
    <property type="entry name" value="Znf_DNA-dir_DNA_pol_B_alpha"/>
</dbReference>
<dbReference type="InterPro" id="IPR006134">
    <property type="entry name" value="DNA-dir_DNA_pol_B_multi_dom"/>
</dbReference>
<dbReference type="PRINTS" id="PR00106">
    <property type="entry name" value="DNAPOLB"/>
</dbReference>
<evidence type="ECO:0000313" key="16">
    <source>
        <dbReference type="EMBL" id="NDV29150.1"/>
    </source>
</evidence>
<dbReference type="EMBL" id="GIBP01000181">
    <property type="protein sequence ID" value="NDV29150.1"/>
    <property type="molecule type" value="Transcribed_RNA"/>
</dbReference>
<dbReference type="Pfam" id="PF03104">
    <property type="entry name" value="DNA_pol_B_exo1"/>
    <property type="match status" value="1"/>
</dbReference>
<keyword evidence="9 12" id="KW-0239">DNA-directed DNA polymerase</keyword>
<feature type="domain" description="Zinc finger DNA-directed DNA polymerase family B alpha" evidence="15">
    <location>
        <begin position="948"/>
        <end position="1140"/>
    </location>
</feature>
<dbReference type="GO" id="GO:0006272">
    <property type="term" value="P:leading strand elongation"/>
    <property type="evidence" value="ECO:0007669"/>
    <property type="project" value="TreeGrafter"/>
</dbReference>
<dbReference type="GO" id="GO:0003688">
    <property type="term" value="F:DNA replication origin binding"/>
    <property type="evidence" value="ECO:0007669"/>
    <property type="project" value="TreeGrafter"/>
</dbReference>
<dbReference type="CDD" id="cd05776">
    <property type="entry name" value="DNA_polB_alpha_exo"/>
    <property type="match status" value="1"/>
</dbReference>
<name>A0A6B2KWJ5_9EUKA</name>
<evidence type="ECO:0000256" key="5">
    <source>
        <dbReference type="ARBA" id="ARBA00022705"/>
    </source>
</evidence>
<dbReference type="SMART" id="SM00486">
    <property type="entry name" value="POLBc"/>
    <property type="match status" value="1"/>
</dbReference>
<dbReference type="GO" id="GO:0003887">
    <property type="term" value="F:DNA-directed DNA polymerase activity"/>
    <property type="evidence" value="ECO:0007669"/>
    <property type="project" value="UniProtKB-KW"/>
</dbReference>
<dbReference type="Gene3D" id="3.30.420.10">
    <property type="entry name" value="Ribonuclease H-like superfamily/Ribonuclease H"/>
    <property type="match status" value="1"/>
</dbReference>
<evidence type="ECO:0000256" key="9">
    <source>
        <dbReference type="ARBA" id="ARBA00022932"/>
    </source>
</evidence>
<evidence type="ECO:0000256" key="10">
    <source>
        <dbReference type="ARBA" id="ARBA00023125"/>
    </source>
</evidence>
<dbReference type="InterPro" id="IPR038256">
    <property type="entry name" value="Pol_alpha_znc_sf"/>
</dbReference>
<comment type="subcellular location">
    <subcellularLocation>
        <location evidence="1">Nucleus</location>
    </subcellularLocation>
</comment>
<dbReference type="PANTHER" id="PTHR45861:SF1">
    <property type="entry name" value="DNA POLYMERASE ALPHA CATALYTIC SUBUNIT"/>
    <property type="match status" value="1"/>
</dbReference>
<dbReference type="GO" id="GO:0000166">
    <property type="term" value="F:nucleotide binding"/>
    <property type="evidence" value="ECO:0007669"/>
    <property type="project" value="InterPro"/>
</dbReference>
<evidence type="ECO:0000259" key="13">
    <source>
        <dbReference type="Pfam" id="PF00136"/>
    </source>
</evidence>
<evidence type="ECO:0000256" key="4">
    <source>
        <dbReference type="ARBA" id="ARBA00022695"/>
    </source>
</evidence>
<dbReference type="EC" id="2.7.7.7" evidence="12"/>
<keyword evidence="4 12" id="KW-0548">Nucleotidyltransferase</keyword>
<dbReference type="InterPro" id="IPR042087">
    <property type="entry name" value="DNA_pol_B_thumb"/>
</dbReference>
<keyword evidence="11" id="KW-0539">Nucleus</keyword>
<dbReference type="NCBIfam" id="TIGR00592">
    <property type="entry name" value="pol2"/>
    <property type="match status" value="1"/>
</dbReference>
<comment type="similarity">
    <text evidence="2 12">Belongs to the DNA polymerase type-B family.</text>
</comment>
<keyword evidence="6" id="KW-0479">Metal-binding</keyword>
<evidence type="ECO:0000256" key="6">
    <source>
        <dbReference type="ARBA" id="ARBA00022723"/>
    </source>
</evidence>
<evidence type="ECO:0000259" key="14">
    <source>
        <dbReference type="Pfam" id="PF03104"/>
    </source>
</evidence>
<dbReference type="InterPro" id="IPR006172">
    <property type="entry name" value="DNA-dir_DNA_pol_B"/>
</dbReference>
<dbReference type="Gene3D" id="2.40.50.730">
    <property type="match status" value="1"/>
</dbReference>
<dbReference type="Gene3D" id="1.10.287.690">
    <property type="entry name" value="Helix hairpin bin"/>
    <property type="match status" value="1"/>
</dbReference>
<evidence type="ECO:0000259" key="15">
    <source>
        <dbReference type="Pfam" id="PF08996"/>
    </source>
</evidence>
<dbReference type="Gene3D" id="1.10.132.60">
    <property type="entry name" value="DNA polymerase family B, C-terminal domain"/>
    <property type="match status" value="1"/>
</dbReference>
<evidence type="ECO:0000256" key="7">
    <source>
        <dbReference type="ARBA" id="ARBA00022771"/>
    </source>
</evidence>
<protein>
    <recommendedName>
        <fullName evidence="12">DNA polymerase</fullName>
        <ecNumber evidence="12">2.7.7.7</ecNumber>
    </recommendedName>
</protein>
<evidence type="ECO:0000256" key="8">
    <source>
        <dbReference type="ARBA" id="ARBA00022833"/>
    </source>
</evidence>
<comment type="catalytic activity">
    <reaction evidence="12">
        <text>DNA(n) + a 2'-deoxyribonucleoside 5'-triphosphate = DNA(n+1) + diphosphate</text>
        <dbReference type="Rhea" id="RHEA:22508"/>
        <dbReference type="Rhea" id="RHEA-COMP:17339"/>
        <dbReference type="Rhea" id="RHEA-COMP:17340"/>
        <dbReference type="ChEBI" id="CHEBI:33019"/>
        <dbReference type="ChEBI" id="CHEBI:61560"/>
        <dbReference type="ChEBI" id="CHEBI:173112"/>
        <dbReference type="EC" id="2.7.7.7"/>
    </reaction>
</comment>
<dbReference type="SUPFAM" id="SSF56672">
    <property type="entry name" value="DNA/RNA polymerases"/>
    <property type="match status" value="1"/>
</dbReference>
<dbReference type="InterPro" id="IPR036397">
    <property type="entry name" value="RNaseH_sf"/>
</dbReference>
<dbReference type="Gene3D" id="1.10.3200.20">
    <property type="entry name" value="DNA Polymerase alpha, zinc finger"/>
    <property type="match status" value="1"/>
</dbReference>
<proteinExistence type="inferred from homology"/>
<dbReference type="Gene3D" id="3.90.1600.10">
    <property type="entry name" value="Palm domain of DNA polymerase"/>
    <property type="match status" value="1"/>
</dbReference>
<accession>A0A6B2KWJ5</accession>
<evidence type="ECO:0000256" key="11">
    <source>
        <dbReference type="ARBA" id="ARBA00023242"/>
    </source>
</evidence>
<dbReference type="InterPro" id="IPR006133">
    <property type="entry name" value="DNA-dir_DNA_pol_B_exonuc"/>
</dbReference>
<dbReference type="GO" id="GO:0003682">
    <property type="term" value="F:chromatin binding"/>
    <property type="evidence" value="ECO:0007669"/>
    <property type="project" value="TreeGrafter"/>
</dbReference>
<dbReference type="Gene3D" id="3.30.70.2820">
    <property type="match status" value="1"/>
</dbReference>
<keyword evidence="8" id="KW-0862">Zinc</keyword>